<dbReference type="RefSeq" id="WP_345460217.1">
    <property type="nucleotide sequence ID" value="NZ_BAABKG010000003.1"/>
</dbReference>
<comment type="caution">
    <text evidence="1">The sequence shown here is derived from an EMBL/GenBank/DDBJ whole genome shotgun (WGS) entry which is preliminary data.</text>
</comment>
<evidence type="ECO:0000313" key="2">
    <source>
        <dbReference type="Proteomes" id="UP001500221"/>
    </source>
</evidence>
<evidence type="ECO:0000313" key="1">
    <source>
        <dbReference type="EMBL" id="GAA5151568.1"/>
    </source>
</evidence>
<accession>A0ABP9PVU4</accession>
<organism evidence="1 2">
    <name type="scientific">Nocardioides marinquilinus</name>
    <dbReference type="NCBI Taxonomy" id="1210400"/>
    <lineage>
        <taxon>Bacteria</taxon>
        <taxon>Bacillati</taxon>
        <taxon>Actinomycetota</taxon>
        <taxon>Actinomycetes</taxon>
        <taxon>Propionibacteriales</taxon>
        <taxon>Nocardioidaceae</taxon>
        <taxon>Nocardioides</taxon>
    </lineage>
</organism>
<sequence>MGFLDSILGRSKPKEADLDALFAVPSAVISLQARLGLVPTGDGAVCYRAAAGPAFADTQSGVVDLLAAAENAPEVRVTTDGFGFTWLEVDHPPYDPDEGDLGALCTDLHAVNTTLEDAGFGPALLCSLVPLADSSGRRLGLVYLYKQGTFYPFAPVVGEQQARDNLLEIQVRDALAGELPVEQDLSRWLAIWGAPGL</sequence>
<name>A0ABP9PVU4_9ACTN</name>
<gene>
    <name evidence="1" type="ORF">GCM10023340_30590</name>
</gene>
<reference evidence="2" key="1">
    <citation type="journal article" date="2019" name="Int. J. Syst. Evol. Microbiol.">
        <title>The Global Catalogue of Microorganisms (GCM) 10K type strain sequencing project: providing services to taxonomists for standard genome sequencing and annotation.</title>
        <authorList>
            <consortium name="The Broad Institute Genomics Platform"/>
            <consortium name="The Broad Institute Genome Sequencing Center for Infectious Disease"/>
            <person name="Wu L."/>
            <person name="Ma J."/>
        </authorList>
    </citation>
    <scope>NUCLEOTIDE SEQUENCE [LARGE SCALE GENOMIC DNA]</scope>
    <source>
        <strain evidence="2">JCM 18459</strain>
    </source>
</reference>
<evidence type="ECO:0008006" key="3">
    <source>
        <dbReference type="Google" id="ProtNLM"/>
    </source>
</evidence>
<dbReference type="Proteomes" id="UP001500221">
    <property type="component" value="Unassembled WGS sequence"/>
</dbReference>
<dbReference type="EMBL" id="BAABKG010000003">
    <property type="protein sequence ID" value="GAA5151568.1"/>
    <property type="molecule type" value="Genomic_DNA"/>
</dbReference>
<proteinExistence type="predicted"/>
<protein>
    <recommendedName>
        <fullName evidence="3">GAF domain-containing protein</fullName>
    </recommendedName>
</protein>
<dbReference type="Pfam" id="PF22742">
    <property type="entry name" value="PspAB"/>
    <property type="match status" value="1"/>
</dbReference>
<dbReference type="InterPro" id="IPR054383">
    <property type="entry name" value="PspAB-like"/>
</dbReference>
<keyword evidence="2" id="KW-1185">Reference proteome</keyword>